<dbReference type="AlphaFoldDB" id="A0AAV7K8A5"/>
<keyword evidence="6" id="KW-1185">Reference proteome</keyword>
<reference evidence="5 6" key="1">
    <citation type="journal article" date="2023" name="BMC Biol.">
        <title>The compact genome of the sponge Oopsacas minuta (Hexactinellida) is lacking key metazoan core genes.</title>
        <authorList>
            <person name="Santini S."/>
            <person name="Schenkelaars Q."/>
            <person name="Jourda C."/>
            <person name="Duchesne M."/>
            <person name="Belahbib H."/>
            <person name="Rocher C."/>
            <person name="Selva M."/>
            <person name="Riesgo A."/>
            <person name="Vervoort M."/>
            <person name="Leys S.P."/>
            <person name="Kodjabachian L."/>
            <person name="Le Bivic A."/>
            <person name="Borchiellini C."/>
            <person name="Claverie J.M."/>
            <person name="Renard E."/>
        </authorList>
    </citation>
    <scope>NUCLEOTIDE SEQUENCE [LARGE SCALE GENOMIC DNA]</scope>
    <source>
        <strain evidence="5">SPO-2</strain>
    </source>
</reference>
<evidence type="ECO:0000256" key="2">
    <source>
        <dbReference type="ARBA" id="ARBA00022707"/>
    </source>
</evidence>
<dbReference type="GO" id="GO:0005509">
    <property type="term" value="F:calcium ion binding"/>
    <property type="evidence" value="ECO:0007669"/>
    <property type="project" value="InterPro"/>
</dbReference>
<evidence type="ECO:0000256" key="1">
    <source>
        <dbReference type="ARBA" id="ARBA00006049"/>
    </source>
</evidence>
<evidence type="ECO:0000256" key="3">
    <source>
        <dbReference type="ARBA" id="ARBA00022737"/>
    </source>
</evidence>
<evidence type="ECO:0000313" key="6">
    <source>
        <dbReference type="Proteomes" id="UP001165289"/>
    </source>
</evidence>
<keyword evidence="3" id="KW-0677">Repeat</keyword>
<keyword evidence="2" id="KW-0519">Myristate</keyword>
<dbReference type="Gene3D" id="1.10.238.10">
    <property type="entry name" value="EF-hand"/>
    <property type="match status" value="1"/>
</dbReference>
<dbReference type="PANTHER" id="PTHR23055:SF178">
    <property type="entry name" value="NEUROCALCIN HOMOLOG"/>
    <property type="match status" value="1"/>
</dbReference>
<protein>
    <submittedName>
        <fullName evidence="5">Recoverin</fullName>
    </submittedName>
</protein>
<dbReference type="InterPro" id="IPR028846">
    <property type="entry name" value="Recoverin"/>
</dbReference>
<comment type="similarity">
    <text evidence="1">Belongs to the recoverin family.</text>
</comment>
<keyword evidence="4" id="KW-0449">Lipoprotein</keyword>
<dbReference type="PRINTS" id="PR00450">
    <property type="entry name" value="RECOVERIN"/>
</dbReference>
<dbReference type="EMBL" id="JAKMXF010000133">
    <property type="protein sequence ID" value="KAI6656874.1"/>
    <property type="molecule type" value="Genomic_DNA"/>
</dbReference>
<comment type="caution">
    <text evidence="5">The sequence shown here is derived from an EMBL/GenBank/DDBJ whole genome shotgun (WGS) entry which is preliminary data.</text>
</comment>
<dbReference type="SUPFAM" id="SSF47473">
    <property type="entry name" value="EF-hand"/>
    <property type="match status" value="1"/>
</dbReference>
<name>A0AAV7K8A5_9METZ</name>
<evidence type="ECO:0000256" key="4">
    <source>
        <dbReference type="ARBA" id="ARBA00023288"/>
    </source>
</evidence>
<sequence length="177" mass="20378">MGTRMSRVKIESDLLSQLSQKTQFTEEDLRSWNIAFVSECPSGRLSQREFASIFRKLFPLPVTTDKDTSTYMLRTQQTSVEELAFKSHVDLSQLLFRGFPTSPDNTTDFKGFATVLSIICRGHQNENTHDIATQRANTVYTALSKEQDDTLSSEDFMNWIKQNEEVIDHLDIFLNRL</sequence>
<accession>A0AAV7K8A5</accession>
<dbReference type="Proteomes" id="UP001165289">
    <property type="component" value="Unassembled WGS sequence"/>
</dbReference>
<evidence type="ECO:0000313" key="5">
    <source>
        <dbReference type="EMBL" id="KAI6656874.1"/>
    </source>
</evidence>
<gene>
    <name evidence="5" type="ORF">LOD99_16177</name>
</gene>
<proteinExistence type="inferred from homology"/>
<dbReference type="PANTHER" id="PTHR23055">
    <property type="entry name" value="CALCIUM BINDING PROTEINS"/>
    <property type="match status" value="1"/>
</dbReference>
<dbReference type="InterPro" id="IPR011992">
    <property type="entry name" value="EF-hand-dom_pair"/>
</dbReference>
<organism evidence="5 6">
    <name type="scientific">Oopsacas minuta</name>
    <dbReference type="NCBI Taxonomy" id="111878"/>
    <lineage>
        <taxon>Eukaryota</taxon>
        <taxon>Metazoa</taxon>
        <taxon>Porifera</taxon>
        <taxon>Hexactinellida</taxon>
        <taxon>Hexasterophora</taxon>
        <taxon>Lyssacinosida</taxon>
        <taxon>Leucopsacidae</taxon>
        <taxon>Oopsacas</taxon>
    </lineage>
</organism>